<protein>
    <submittedName>
        <fullName evidence="1">Uncharacterized protein</fullName>
    </submittedName>
</protein>
<name>A0ABN7BTS8_9MOLU</name>
<evidence type="ECO:0000313" key="1">
    <source>
        <dbReference type="EMBL" id="BET38347.1"/>
    </source>
</evidence>
<dbReference type="Proteomes" id="UP001473424">
    <property type="component" value="Chromosome"/>
</dbReference>
<organism evidence="1 2">
    <name type="scientific">Spiroplasma ixodetis</name>
    <dbReference type="NCBI Taxonomy" id="2141"/>
    <lineage>
        <taxon>Bacteria</taxon>
        <taxon>Bacillati</taxon>
        <taxon>Mycoplasmatota</taxon>
        <taxon>Mollicutes</taxon>
        <taxon>Entomoplasmatales</taxon>
        <taxon>Spiroplasmataceae</taxon>
        <taxon>Spiroplasma</taxon>
    </lineage>
</organism>
<dbReference type="EMBL" id="AP028955">
    <property type="protein sequence ID" value="BET38347.1"/>
    <property type="molecule type" value="Genomic_DNA"/>
</dbReference>
<sequence>MFFKIWINITLVSYIWFSELENTYYCNKCINNMIEEDMYLTSNNWDYLYEYYINELQLENFKGV</sequence>
<gene>
    <name evidence="1" type="ORF">SAP269_09360</name>
</gene>
<evidence type="ECO:0000313" key="2">
    <source>
        <dbReference type="Proteomes" id="UP001473424"/>
    </source>
</evidence>
<keyword evidence="2" id="KW-1185">Reference proteome</keyword>
<proteinExistence type="predicted"/>
<accession>A0ABN7BTS8</accession>
<reference evidence="2" key="1">
    <citation type="journal article" date="2024" name="FEMS Microbiol. Lett.">
        <title>Genomic insights into Spiroplasma endosymbionts that induce male-killing and protective phenotypes in the pea aphid.</title>
        <authorList>
            <person name="Arai H."/>
            <person name="Legeai F."/>
            <person name="Kageyama D."/>
            <person name="Sugio A."/>
            <person name="Simon J.C."/>
        </authorList>
    </citation>
    <scope>NUCLEOTIDE SEQUENCE [LARGE SCALE GENOMIC DNA]</scope>
    <source>
        <strain evidence="2">sAp269</strain>
    </source>
</reference>